<evidence type="ECO:0000256" key="2">
    <source>
        <dbReference type="SAM" id="Phobius"/>
    </source>
</evidence>
<proteinExistence type="predicted"/>
<dbReference type="EMBL" id="KF170415">
    <property type="protein sequence ID" value="AGO87856.1"/>
    <property type="molecule type" value="Genomic_DNA"/>
</dbReference>
<keyword evidence="2" id="KW-0812">Transmembrane</keyword>
<dbReference type="AlphaFoldDB" id="S4W5C1"/>
<feature type="region of interest" description="Disordered" evidence="1">
    <location>
        <begin position="44"/>
        <end position="135"/>
    </location>
</feature>
<reference evidence="3" key="1">
    <citation type="journal article" date="2014" name="ISME J.">
        <title>Genomic properties of Marine Group A bacteria indicate a role in the marine sulfur cycle.</title>
        <authorList>
            <person name="Wright J.J."/>
            <person name="Mewis K."/>
            <person name="Hanson N.W."/>
            <person name="Konwar K.M."/>
            <person name="Maas K.R."/>
            <person name="Hallam S.J."/>
        </authorList>
    </citation>
    <scope>NUCLEOTIDE SEQUENCE</scope>
</reference>
<feature type="transmembrane region" description="Helical" evidence="2">
    <location>
        <begin position="6"/>
        <end position="36"/>
    </location>
</feature>
<protein>
    <submittedName>
        <fullName evidence="3">Uncharacterized protein</fullName>
    </submittedName>
</protein>
<feature type="compositionally biased region" description="Basic and acidic residues" evidence="1">
    <location>
        <begin position="76"/>
        <end position="135"/>
    </location>
</feature>
<name>S4W5C1_9BACT</name>
<sequence>MTGLKTQVILLIFIGIYIMNKIISSIPAILFIFILFMPHQSLAHDGEQHPENEQDSQNSHSESHEEGSGIRSYFKKHGDYQRKDVDKNHEYTTKHSEEGSGTVMKEKNSSDDQSHRTYENHEKASEHKEEGSGTR</sequence>
<organism evidence="3">
    <name type="scientific">uncultured bacterium 4050020-J15</name>
    <dbReference type="NCBI Taxonomy" id="1343840"/>
    <lineage>
        <taxon>Bacteria</taxon>
        <taxon>environmental samples</taxon>
    </lineage>
</organism>
<evidence type="ECO:0000256" key="1">
    <source>
        <dbReference type="SAM" id="MobiDB-lite"/>
    </source>
</evidence>
<evidence type="ECO:0000313" key="3">
    <source>
        <dbReference type="EMBL" id="AGO87856.1"/>
    </source>
</evidence>
<keyword evidence="2" id="KW-0472">Membrane</keyword>
<keyword evidence="2" id="KW-1133">Transmembrane helix</keyword>
<accession>S4W5C1</accession>